<dbReference type="EC" id="2.7.4.22" evidence="3"/>
<keyword evidence="6" id="KW-0547">Nucleotide-binding</keyword>
<evidence type="ECO:0000256" key="3">
    <source>
        <dbReference type="ARBA" id="ARBA00012899"/>
    </source>
</evidence>
<comment type="caution">
    <text evidence="12">The sequence shown here is derived from an EMBL/GenBank/DDBJ whole genome shotgun (WGS) entry which is preliminary data.</text>
</comment>
<dbReference type="Gene3D" id="3.40.1160.10">
    <property type="entry name" value="Acetylglutamate kinase-like"/>
    <property type="match status" value="1"/>
</dbReference>
<keyword evidence="4" id="KW-0963">Cytoplasm</keyword>
<comment type="similarity">
    <text evidence="2">Belongs to the UMP kinase family.</text>
</comment>
<dbReference type="InterPro" id="IPR011818">
    <property type="entry name" value="Uridylate_kinase_arch/spir"/>
</dbReference>
<evidence type="ECO:0000256" key="5">
    <source>
        <dbReference type="ARBA" id="ARBA00022679"/>
    </source>
</evidence>
<reference evidence="12 13" key="1">
    <citation type="journal article" date="2016" name="Nat. Commun.">
        <title>Thousands of microbial genomes shed light on interconnected biogeochemical processes in an aquifer system.</title>
        <authorList>
            <person name="Anantharaman K."/>
            <person name="Brown C.T."/>
            <person name="Hug L.A."/>
            <person name="Sharon I."/>
            <person name="Castelle C.J."/>
            <person name="Probst A.J."/>
            <person name="Thomas B.C."/>
            <person name="Singh A."/>
            <person name="Wilkins M.J."/>
            <person name="Karaoz U."/>
            <person name="Brodie E.L."/>
            <person name="Williams K.H."/>
            <person name="Hubbard S.S."/>
            <person name="Banfield J.F."/>
        </authorList>
    </citation>
    <scope>NUCLEOTIDE SEQUENCE [LARGE SCALE GENOMIC DNA]</scope>
</reference>
<keyword evidence="8" id="KW-0067">ATP-binding</keyword>
<evidence type="ECO:0000256" key="8">
    <source>
        <dbReference type="ARBA" id="ARBA00022840"/>
    </source>
</evidence>
<dbReference type="InterPro" id="IPR036393">
    <property type="entry name" value="AceGlu_kinase-like_sf"/>
</dbReference>
<evidence type="ECO:0000259" key="11">
    <source>
        <dbReference type="Pfam" id="PF00696"/>
    </source>
</evidence>
<evidence type="ECO:0000256" key="4">
    <source>
        <dbReference type="ARBA" id="ARBA00022490"/>
    </source>
</evidence>
<comment type="pathway">
    <text evidence="1">Pyrimidine metabolism; CTP biosynthesis via de novo pathway; UDP from UMP (UMPK route): step 1/1.</text>
</comment>
<gene>
    <name evidence="12" type="ORF">A2777_04150</name>
</gene>
<dbReference type="AlphaFoldDB" id="A0A1F5Z4J7"/>
<evidence type="ECO:0000256" key="6">
    <source>
        <dbReference type="ARBA" id="ARBA00022741"/>
    </source>
</evidence>
<sequence>MDKEKPVVISLGGSLVVPNGGIDTEYINKFSKFIRKKIADKWRFFIVIGGGATARHYIAAARKITGKITDWDLDWLGIHSTQLNAHFIRTVFKDTAHPRVILNYEKKIVNLREPLVIAAGWKPGCSTDYDAMLLVRDYNAKSLINISNIEWVHNKDPKKFPDAKPIEKISWEDYEKLTSQEWTPGINSPFDPVATKLAKELNCTVYIIGSNIDNLDNLLSGRDFKGTIISS</sequence>
<evidence type="ECO:0000256" key="1">
    <source>
        <dbReference type="ARBA" id="ARBA00004791"/>
    </source>
</evidence>
<evidence type="ECO:0000256" key="7">
    <source>
        <dbReference type="ARBA" id="ARBA00022777"/>
    </source>
</evidence>
<evidence type="ECO:0000256" key="2">
    <source>
        <dbReference type="ARBA" id="ARBA00007614"/>
    </source>
</evidence>
<keyword evidence="9" id="KW-0665">Pyrimidine biosynthesis</keyword>
<dbReference type="PANTHER" id="PTHR42833:SF4">
    <property type="entry name" value="URIDYLATE KINASE PUMPKIN, CHLOROPLASTIC"/>
    <property type="match status" value="1"/>
</dbReference>
<dbReference type="EMBL" id="MFJF01000012">
    <property type="protein sequence ID" value="OGG07032.1"/>
    <property type="molecule type" value="Genomic_DNA"/>
</dbReference>
<dbReference type="Pfam" id="PF00696">
    <property type="entry name" value="AA_kinase"/>
    <property type="match status" value="1"/>
</dbReference>
<dbReference type="NCBIfam" id="TIGR02076">
    <property type="entry name" value="pyrH_arch"/>
    <property type="match status" value="1"/>
</dbReference>
<dbReference type="GO" id="GO:0005524">
    <property type="term" value="F:ATP binding"/>
    <property type="evidence" value="ECO:0007669"/>
    <property type="project" value="UniProtKB-KW"/>
</dbReference>
<dbReference type="GO" id="GO:0033862">
    <property type="term" value="F:UMP kinase activity"/>
    <property type="evidence" value="ECO:0007669"/>
    <property type="project" value="UniProtKB-EC"/>
</dbReference>
<dbReference type="InterPro" id="IPR001048">
    <property type="entry name" value="Asp/Glu/Uridylate_kinase"/>
</dbReference>
<protein>
    <recommendedName>
        <fullName evidence="3">UMP kinase</fullName>
        <ecNumber evidence="3">2.7.4.22</ecNumber>
    </recommendedName>
    <alternativeName>
        <fullName evidence="10">Uridine monophosphate kinase</fullName>
    </alternativeName>
</protein>
<keyword evidence="5" id="KW-0808">Transferase</keyword>
<dbReference type="SUPFAM" id="SSF53633">
    <property type="entry name" value="Carbamate kinase-like"/>
    <property type="match status" value="1"/>
</dbReference>
<evidence type="ECO:0000256" key="9">
    <source>
        <dbReference type="ARBA" id="ARBA00022975"/>
    </source>
</evidence>
<evidence type="ECO:0000313" key="13">
    <source>
        <dbReference type="Proteomes" id="UP000177354"/>
    </source>
</evidence>
<evidence type="ECO:0000256" key="10">
    <source>
        <dbReference type="ARBA" id="ARBA00032092"/>
    </source>
</evidence>
<dbReference type="Proteomes" id="UP000177354">
    <property type="component" value="Unassembled WGS sequence"/>
</dbReference>
<proteinExistence type="inferred from homology"/>
<feature type="domain" description="Aspartate/glutamate/uridylate kinase" evidence="11">
    <location>
        <begin position="6"/>
        <end position="208"/>
    </location>
</feature>
<keyword evidence="7 12" id="KW-0418">Kinase</keyword>
<dbReference type="PANTHER" id="PTHR42833">
    <property type="entry name" value="URIDYLATE KINASE"/>
    <property type="match status" value="1"/>
</dbReference>
<dbReference type="GO" id="GO:0006225">
    <property type="term" value="P:UDP biosynthetic process"/>
    <property type="evidence" value="ECO:0007669"/>
    <property type="project" value="TreeGrafter"/>
</dbReference>
<name>A0A1F5Z4J7_9BACT</name>
<organism evidence="12 13">
    <name type="scientific">Candidatus Gottesmanbacteria bacterium RIFCSPHIGHO2_01_FULL_40_15</name>
    <dbReference type="NCBI Taxonomy" id="1798376"/>
    <lineage>
        <taxon>Bacteria</taxon>
        <taxon>Candidatus Gottesmaniibacteriota</taxon>
    </lineage>
</organism>
<evidence type="ECO:0000313" key="12">
    <source>
        <dbReference type="EMBL" id="OGG07032.1"/>
    </source>
</evidence>
<accession>A0A1F5Z4J7</accession>